<reference evidence="2 3" key="1">
    <citation type="submission" date="2020-08" db="EMBL/GenBank/DDBJ databases">
        <title>Draft genome sequence of Parasphingopyxis sp. GrpM-11.</title>
        <authorList>
            <person name="Oh J."/>
            <person name="Roh D.-H."/>
        </authorList>
    </citation>
    <scope>NUCLEOTIDE SEQUENCE [LARGE SCALE GENOMIC DNA]</scope>
    <source>
        <strain evidence="2 3">GrpM-11</strain>
    </source>
</reference>
<dbReference type="SUPFAM" id="SSF52540">
    <property type="entry name" value="P-loop containing nucleoside triphosphate hydrolases"/>
    <property type="match status" value="1"/>
</dbReference>
<protein>
    <submittedName>
        <fullName evidence="2">Sulfotransferase</fullName>
    </submittedName>
</protein>
<dbReference type="GO" id="GO:0016740">
    <property type="term" value="F:transferase activity"/>
    <property type="evidence" value="ECO:0007669"/>
    <property type="project" value="UniProtKB-KW"/>
</dbReference>
<dbReference type="Gene3D" id="3.40.50.300">
    <property type="entry name" value="P-loop containing nucleotide triphosphate hydrolases"/>
    <property type="match status" value="1"/>
</dbReference>
<evidence type="ECO:0000313" key="3">
    <source>
        <dbReference type="Proteomes" id="UP000564378"/>
    </source>
</evidence>
<dbReference type="EMBL" id="JACJVJ010000001">
    <property type="protein sequence ID" value="MBC2776034.1"/>
    <property type="molecule type" value="Genomic_DNA"/>
</dbReference>
<keyword evidence="2" id="KW-0808">Transferase</keyword>
<evidence type="ECO:0000313" key="2">
    <source>
        <dbReference type="EMBL" id="MBC2776034.1"/>
    </source>
</evidence>
<dbReference type="RefSeq" id="WP_185799354.1">
    <property type="nucleotide sequence ID" value="NZ_JACJVJ010000001.1"/>
</dbReference>
<evidence type="ECO:0000259" key="1">
    <source>
        <dbReference type="Pfam" id="PF09037"/>
    </source>
</evidence>
<keyword evidence="3" id="KW-1185">Reference proteome</keyword>
<accession>A0A842HWZ4</accession>
<comment type="caution">
    <text evidence="2">The sequence shown here is derived from an EMBL/GenBank/DDBJ whole genome shotgun (WGS) entry which is preliminary data.</text>
</comment>
<organism evidence="2 3">
    <name type="scientific">Parasphingopyxis marina</name>
    <dbReference type="NCBI Taxonomy" id="2761622"/>
    <lineage>
        <taxon>Bacteria</taxon>
        <taxon>Pseudomonadati</taxon>
        <taxon>Pseudomonadota</taxon>
        <taxon>Alphaproteobacteria</taxon>
        <taxon>Sphingomonadales</taxon>
        <taxon>Sphingomonadaceae</taxon>
        <taxon>Parasphingopyxis</taxon>
    </lineage>
</organism>
<gene>
    <name evidence="2" type="ORF">H6P80_00210</name>
</gene>
<feature type="domain" description="Sulphotransferase Stf0" evidence="1">
    <location>
        <begin position="131"/>
        <end position="251"/>
    </location>
</feature>
<name>A0A842HWZ4_9SPHN</name>
<dbReference type="Proteomes" id="UP000564378">
    <property type="component" value="Unassembled WGS sequence"/>
</dbReference>
<sequence>MTDSTGTFGADNPRVRQLCANVLRLLRGEEFSGARFEERKKIVICMTPRSGSSYLSSVLSENGLGKVQEHFRVVKGALEALCEKRKLETVEQWVAERIANLSTGGIYGFKADWPQFVPIYYLGGYDYFFRDAAFVYLTRNDVMAQAISRYISTETGYFHSVQADLAHTVEKDIELDFDKLQGHLDRIVDMQGDWERFFAHEGISPLRISYEEIDADAGAVVRKIGSYAGLQLPEDLKLETDYRKVSTERNDRIRTMAIAEAKVRRTGANRPGATT</sequence>
<dbReference type="InterPro" id="IPR027417">
    <property type="entry name" value="P-loop_NTPase"/>
</dbReference>
<dbReference type="AlphaFoldDB" id="A0A842HWZ4"/>
<dbReference type="Pfam" id="PF09037">
    <property type="entry name" value="Sulphotransf"/>
    <property type="match status" value="1"/>
</dbReference>
<proteinExistence type="predicted"/>
<dbReference type="InterPro" id="IPR024628">
    <property type="entry name" value="Sulfotransferase_Stf0_dom"/>
</dbReference>